<keyword evidence="4" id="KW-0158">Chromosome</keyword>
<evidence type="ECO:0000256" key="11">
    <source>
        <dbReference type="ARBA" id="ARBA00023242"/>
    </source>
</evidence>
<dbReference type="Gene3D" id="1.25.40.10">
    <property type="entry name" value="Tetratricopeptide repeat domain"/>
    <property type="match status" value="4"/>
</dbReference>
<evidence type="ECO:0000256" key="8">
    <source>
        <dbReference type="ARBA" id="ARBA00022803"/>
    </source>
</evidence>
<dbReference type="PANTHER" id="PTHR12558:SF13">
    <property type="entry name" value="CELL DIVISION CYCLE PROTEIN 27 HOMOLOG"/>
    <property type="match status" value="1"/>
</dbReference>
<evidence type="ECO:0000256" key="2">
    <source>
        <dbReference type="ARBA" id="ARBA00004286"/>
    </source>
</evidence>
<dbReference type="Pfam" id="PF14559">
    <property type="entry name" value="TPR_19"/>
    <property type="match status" value="1"/>
</dbReference>
<keyword evidence="5" id="KW-0433">Leucine-rich repeat</keyword>
<dbReference type="EMBL" id="JADGMS010000018">
    <property type="protein sequence ID" value="KAF9662570.1"/>
    <property type="molecule type" value="Genomic_DNA"/>
</dbReference>
<protein>
    <submittedName>
        <fullName evidence="15">Uncharacterized protein</fullName>
    </submittedName>
</protein>
<dbReference type="SUPFAM" id="SSF48452">
    <property type="entry name" value="TPR-like"/>
    <property type="match status" value="2"/>
</dbReference>
<dbReference type="GO" id="GO:0005694">
    <property type="term" value="C:chromosome"/>
    <property type="evidence" value="ECO:0007669"/>
    <property type="project" value="UniProtKB-SubCell"/>
</dbReference>
<keyword evidence="9" id="KW-0156">Chromatin regulator</keyword>
<keyword evidence="10" id="KW-0234">DNA repair</keyword>
<evidence type="ECO:0000256" key="4">
    <source>
        <dbReference type="ARBA" id="ARBA00022454"/>
    </source>
</evidence>
<dbReference type="Pfam" id="PF12799">
    <property type="entry name" value="LRR_4"/>
    <property type="match status" value="1"/>
</dbReference>
<name>A0A835MDV3_9ROSI</name>
<evidence type="ECO:0000313" key="15">
    <source>
        <dbReference type="EMBL" id="KAF9662570.1"/>
    </source>
</evidence>
<dbReference type="Pfam" id="PF00515">
    <property type="entry name" value="TPR_1"/>
    <property type="match status" value="1"/>
</dbReference>
<feature type="region of interest" description="Disordered" evidence="14">
    <location>
        <begin position="605"/>
        <end position="649"/>
    </location>
</feature>
<dbReference type="Pfam" id="PF13855">
    <property type="entry name" value="LRR_8"/>
    <property type="match status" value="1"/>
</dbReference>
<dbReference type="SMART" id="SM00028">
    <property type="entry name" value="TPR"/>
    <property type="match status" value="8"/>
</dbReference>
<dbReference type="GO" id="GO:0006325">
    <property type="term" value="P:chromatin organization"/>
    <property type="evidence" value="ECO:0007669"/>
    <property type="project" value="UniProtKB-KW"/>
</dbReference>
<dbReference type="GO" id="GO:0005680">
    <property type="term" value="C:anaphase-promoting complex"/>
    <property type="evidence" value="ECO:0007669"/>
    <property type="project" value="UniProtKB-ARBA"/>
</dbReference>
<dbReference type="PRINTS" id="PR00019">
    <property type="entry name" value="LEURICHRPT"/>
</dbReference>
<dbReference type="InterPro" id="IPR032675">
    <property type="entry name" value="LRR_dom_sf"/>
</dbReference>
<dbReference type="GO" id="GO:0031145">
    <property type="term" value="P:anaphase-promoting complex-dependent catabolic process"/>
    <property type="evidence" value="ECO:0007669"/>
    <property type="project" value="TreeGrafter"/>
</dbReference>
<feature type="repeat" description="TPR" evidence="13">
    <location>
        <begin position="516"/>
        <end position="549"/>
    </location>
</feature>
<dbReference type="InterPro" id="IPR025875">
    <property type="entry name" value="Leu-rich_rpt_4"/>
</dbReference>
<feature type="repeat" description="TPR" evidence="13">
    <location>
        <begin position="1129"/>
        <end position="1162"/>
    </location>
</feature>
<dbReference type="Proteomes" id="UP000657918">
    <property type="component" value="Unassembled WGS sequence"/>
</dbReference>
<dbReference type="AlphaFoldDB" id="A0A835MDV3"/>
<dbReference type="PANTHER" id="PTHR12558">
    <property type="entry name" value="CELL DIVISION CYCLE 16,23,27"/>
    <property type="match status" value="1"/>
</dbReference>
<dbReference type="SUPFAM" id="SSF52058">
    <property type="entry name" value="L domain-like"/>
    <property type="match status" value="1"/>
</dbReference>
<evidence type="ECO:0000256" key="1">
    <source>
        <dbReference type="ARBA" id="ARBA00004123"/>
    </source>
</evidence>
<organism evidence="15 16">
    <name type="scientific">Salix dunnii</name>
    <dbReference type="NCBI Taxonomy" id="1413687"/>
    <lineage>
        <taxon>Eukaryota</taxon>
        <taxon>Viridiplantae</taxon>
        <taxon>Streptophyta</taxon>
        <taxon>Embryophyta</taxon>
        <taxon>Tracheophyta</taxon>
        <taxon>Spermatophyta</taxon>
        <taxon>Magnoliopsida</taxon>
        <taxon>eudicotyledons</taxon>
        <taxon>Gunneridae</taxon>
        <taxon>Pentapetalae</taxon>
        <taxon>rosids</taxon>
        <taxon>fabids</taxon>
        <taxon>Malpighiales</taxon>
        <taxon>Salicaceae</taxon>
        <taxon>Saliceae</taxon>
        <taxon>Salix</taxon>
    </lineage>
</organism>
<dbReference type="GO" id="GO:0005737">
    <property type="term" value="C:cytoplasm"/>
    <property type="evidence" value="ECO:0007669"/>
    <property type="project" value="TreeGrafter"/>
</dbReference>
<dbReference type="SMART" id="SM00364">
    <property type="entry name" value="LRR_BAC"/>
    <property type="match status" value="4"/>
</dbReference>
<accession>A0A835MDV3</accession>
<comment type="caution">
    <text evidence="15">The sequence shown here is derived from an EMBL/GenBank/DDBJ whole genome shotgun (WGS) entry which is preliminary data.</text>
</comment>
<dbReference type="GO" id="GO:0006281">
    <property type="term" value="P:DNA repair"/>
    <property type="evidence" value="ECO:0007669"/>
    <property type="project" value="UniProtKB-KW"/>
</dbReference>
<dbReference type="FunFam" id="3.80.10.10:FF:000579">
    <property type="entry name" value="Protein phosphatase 1 regulatory subunit 7"/>
    <property type="match status" value="1"/>
</dbReference>
<dbReference type="FunFam" id="3.80.10.10:FF:000326">
    <property type="entry name" value="Protein phosphatase 1 regulatory inhibitor subunit PPP1R7 homolog"/>
    <property type="match status" value="1"/>
</dbReference>
<keyword evidence="8 13" id="KW-0802">TPR repeat</keyword>
<sequence length="1185" mass="132636">MDGDTQPPNGSCPEADDQTVEIDPSSTLLDLTSFQLHDLSSVDLSSSLTELDLTSNRLTSLDPRIAHLSNLKKLSLRQNLIDDAAVEPFSRWDSLSALQELVLRDNKLKKIPDSSIFKNLLVFDVSFNEITSLHGLSKVSNTLKELYVSKNEVTKIEEIDHLHQLQILELGSNRLRVMENMQNLTNLQELWLGRNRIKVVNLCGLKCIKKLSLQSNRLVSMKGFEECVALEELYLSHNGIAKMEGLSTLVNLRVLDVSSNKLTSVDDIQNLTCLEDLWLNDNQIESLECVSEAAVGSREKLTTIYLENNPCFYWWSQVNRESIRSGPFLHSKILVSFQQVSNSCCKKGMCASCRMLTAFRRIVLLLLFQAKSTNYLAFVRQNFPNIQQIDSNERKKLFFIDNASQWEMNCGQEEEMEAILIDCVNHSLRHFMHRNAIFMCERLCAEFPSESNLQLLAGCYLQNNQAYSAYHILKGTQMAQSRYLFAISCFQMDLLNEAEAVLCPTNDPGLEVPNGAPGHYLLGLIYRYTDRRTSAIHHFKQALSIDPLFWAAYEELCILGAAEEAAAVFDEAAAFCIQKQYMNHASASQNLSTSNEDRNLVSARNISLEDGSPRQSKHPQGNNPRDIPANYHGATTLGGPASQPSNGGLPNLSFYNTPSPMATQLSSVAPPPLCRNMQANGSNPSMPGSDNCSRLTVNSNMQAPRRKFVDEGKLRKISGRLFSDSGPRRSTRLAAEAGSNQNTSSTLVVGIGTNNSSKYLGGSKLSSMAIRSVTVRKGQSWANENYDEGIRNDAFDDSRANNTSSNCSSSLTGDSRSLETEVATMPVGVGGVIASPSCVLSGALEILGLLRTLGEGYRLSCMYRCQDCILPPSFLVVQDALDVYMKLPHKHYNTGWVLCQVGKAYVELVDYLEADRAFSLARRASPYSLEGLDVYSTVLYHLKEDMKLSYLAQELISTDRLAPQSWCAIGNCYSLQKDHETALKNFQRAVQLDSRFAYAHTLYVALEDFENGIKSYQSALRIDARHYNSWHGLGMVYLRQEKNEFSEHHFRMAFRINPCSSVIMSYLGTALHALKRNEEALEMMERAIIADKKNPLPMYQKANILMSLESFDEALEVLEELKEYAPRESSVYALMGKIYKRRNMHEKAMLHFGLALDLKPSATDVATIKAAIEKLHVPDELEDSL</sequence>
<dbReference type="GO" id="GO:0016567">
    <property type="term" value="P:protein ubiquitination"/>
    <property type="evidence" value="ECO:0007669"/>
    <property type="project" value="TreeGrafter"/>
</dbReference>
<dbReference type="Gene3D" id="3.80.10.10">
    <property type="entry name" value="Ribonuclease Inhibitor"/>
    <property type="match status" value="3"/>
</dbReference>
<dbReference type="PROSITE" id="PS51450">
    <property type="entry name" value="LRR"/>
    <property type="match status" value="7"/>
</dbReference>
<evidence type="ECO:0000256" key="9">
    <source>
        <dbReference type="ARBA" id="ARBA00022853"/>
    </source>
</evidence>
<dbReference type="FunFam" id="3.80.10.10:FF:000312">
    <property type="entry name" value="Protein phosphatases pp1 regulatory subunit, putative"/>
    <property type="match status" value="1"/>
</dbReference>
<gene>
    <name evidence="15" type="ORF">SADUNF_Sadunf18G0068000</name>
</gene>
<dbReference type="PROSITE" id="PS50005">
    <property type="entry name" value="TPR"/>
    <property type="match status" value="4"/>
</dbReference>
<proteinExistence type="inferred from homology"/>
<dbReference type="InterPro" id="IPR001611">
    <property type="entry name" value="Leu-rich_rpt"/>
</dbReference>
<evidence type="ECO:0000256" key="13">
    <source>
        <dbReference type="PROSITE-ProRule" id="PRU00339"/>
    </source>
</evidence>
<evidence type="ECO:0000256" key="6">
    <source>
        <dbReference type="ARBA" id="ARBA00022737"/>
    </source>
</evidence>
<comment type="subcellular location">
    <subcellularLocation>
        <location evidence="2">Chromosome</location>
    </subcellularLocation>
    <subcellularLocation>
        <location evidence="1">Nucleus</location>
    </subcellularLocation>
</comment>
<evidence type="ECO:0000256" key="7">
    <source>
        <dbReference type="ARBA" id="ARBA00022763"/>
    </source>
</evidence>
<evidence type="ECO:0000256" key="3">
    <source>
        <dbReference type="ARBA" id="ARBA00010999"/>
    </source>
</evidence>
<reference evidence="15 16" key="1">
    <citation type="submission" date="2020-10" db="EMBL/GenBank/DDBJ databases">
        <title>Plant Genome Project.</title>
        <authorList>
            <person name="Zhang R.-G."/>
        </authorList>
    </citation>
    <scope>NUCLEOTIDE SEQUENCE [LARGE SCALE GENOMIC DNA]</scope>
    <source>
        <strain evidence="15">FAFU-HL-1</strain>
        <tissue evidence="15">Leaf</tissue>
    </source>
</reference>
<dbReference type="Pfam" id="PF13181">
    <property type="entry name" value="TPR_8"/>
    <property type="match status" value="1"/>
</dbReference>
<dbReference type="InterPro" id="IPR019734">
    <property type="entry name" value="TPR_rpt"/>
</dbReference>
<keyword evidence="7" id="KW-0227">DNA damage</keyword>
<evidence type="ECO:0000256" key="12">
    <source>
        <dbReference type="ARBA" id="ARBA00038210"/>
    </source>
</evidence>
<dbReference type="Pfam" id="PF12895">
    <property type="entry name" value="ANAPC3"/>
    <property type="match status" value="1"/>
</dbReference>
<evidence type="ECO:0000256" key="14">
    <source>
        <dbReference type="SAM" id="MobiDB-lite"/>
    </source>
</evidence>
<comment type="similarity">
    <text evidence="12">Belongs to the APC3/CDC27 family.</text>
</comment>
<dbReference type="SMART" id="SM00365">
    <property type="entry name" value="LRR_SD22"/>
    <property type="match status" value="11"/>
</dbReference>
<feature type="region of interest" description="Disordered" evidence="14">
    <location>
        <begin position="720"/>
        <end position="739"/>
    </location>
</feature>
<keyword evidence="6" id="KW-0677">Repeat</keyword>
<feature type="repeat" description="TPR" evidence="13">
    <location>
        <begin position="1027"/>
        <end position="1060"/>
    </location>
</feature>
<keyword evidence="11" id="KW-0539">Nucleus</keyword>
<dbReference type="FunFam" id="1.25.40.10:FF:000018">
    <property type="entry name" value="Cell division cycle protein 27 homolog B"/>
    <property type="match status" value="1"/>
</dbReference>
<evidence type="ECO:0000256" key="5">
    <source>
        <dbReference type="ARBA" id="ARBA00022614"/>
    </source>
</evidence>
<keyword evidence="16" id="KW-1185">Reference proteome</keyword>
<evidence type="ECO:0000313" key="16">
    <source>
        <dbReference type="Proteomes" id="UP000657918"/>
    </source>
</evidence>
<dbReference type="OrthoDB" id="329563at2759"/>
<evidence type="ECO:0000256" key="10">
    <source>
        <dbReference type="ARBA" id="ARBA00023204"/>
    </source>
</evidence>
<dbReference type="SMART" id="SM00369">
    <property type="entry name" value="LRR_TYP"/>
    <property type="match status" value="7"/>
</dbReference>
<feature type="repeat" description="TPR" evidence="13">
    <location>
        <begin position="963"/>
        <end position="996"/>
    </location>
</feature>
<dbReference type="InterPro" id="IPR011990">
    <property type="entry name" value="TPR-like_helical_dom_sf"/>
</dbReference>
<dbReference type="GO" id="GO:0007091">
    <property type="term" value="P:metaphase/anaphase transition of mitotic cell cycle"/>
    <property type="evidence" value="ECO:0007669"/>
    <property type="project" value="TreeGrafter"/>
</dbReference>
<comment type="similarity">
    <text evidence="3">Belongs to the Tonsoku family.</text>
</comment>
<dbReference type="GO" id="GO:0051301">
    <property type="term" value="P:cell division"/>
    <property type="evidence" value="ECO:0007669"/>
    <property type="project" value="TreeGrafter"/>
</dbReference>
<dbReference type="InterPro" id="IPR003591">
    <property type="entry name" value="Leu-rich_rpt_typical-subtyp"/>
</dbReference>